<feature type="compositionally biased region" description="Low complexity" evidence="1">
    <location>
        <begin position="136"/>
        <end position="152"/>
    </location>
</feature>
<dbReference type="InParanoid" id="A0A6P6F124"/>
<feature type="compositionally biased region" description="Basic and acidic residues" evidence="1">
    <location>
        <begin position="68"/>
        <end position="78"/>
    </location>
</feature>
<feature type="compositionally biased region" description="Basic residues" evidence="1">
    <location>
        <begin position="79"/>
        <end position="90"/>
    </location>
</feature>
<dbReference type="OrthoDB" id="10668523at2759"/>
<organism evidence="2 3">
    <name type="scientific">Octodon degus</name>
    <name type="common">Degu</name>
    <name type="synonym">Sciurus degus</name>
    <dbReference type="NCBI Taxonomy" id="10160"/>
    <lineage>
        <taxon>Eukaryota</taxon>
        <taxon>Metazoa</taxon>
        <taxon>Chordata</taxon>
        <taxon>Craniata</taxon>
        <taxon>Vertebrata</taxon>
        <taxon>Euteleostomi</taxon>
        <taxon>Mammalia</taxon>
        <taxon>Eutheria</taxon>
        <taxon>Euarchontoglires</taxon>
        <taxon>Glires</taxon>
        <taxon>Rodentia</taxon>
        <taxon>Hystricomorpha</taxon>
        <taxon>Octodontidae</taxon>
        <taxon>Octodon</taxon>
    </lineage>
</organism>
<feature type="compositionally biased region" description="Low complexity" evidence="1">
    <location>
        <begin position="119"/>
        <end position="128"/>
    </location>
</feature>
<evidence type="ECO:0000256" key="1">
    <source>
        <dbReference type="SAM" id="MobiDB-lite"/>
    </source>
</evidence>
<dbReference type="Proteomes" id="UP000515203">
    <property type="component" value="Unplaced"/>
</dbReference>
<keyword evidence="2" id="KW-1185">Reference proteome</keyword>
<dbReference type="AlphaFoldDB" id="A0A6P6F124"/>
<evidence type="ECO:0000313" key="2">
    <source>
        <dbReference type="Proteomes" id="UP000515203"/>
    </source>
</evidence>
<name>A0A6P6F124_OCTDE</name>
<reference evidence="3" key="1">
    <citation type="submission" date="2025-08" db="UniProtKB">
        <authorList>
            <consortium name="RefSeq"/>
        </authorList>
    </citation>
    <scope>IDENTIFICATION</scope>
</reference>
<proteinExistence type="predicted"/>
<sequence>MDAEKEAAAVRPGARCGRPSSGAEAAVGTTQRPGEGRAAPAAVGISARHGRGLASITADLPRPPCWEETTRHAAAERLQRRKRRRRRRLPRAAVAPGGRGRRAARVAGPEPQRYGGPAGSRRLLRSSTGGVGRGGRPAAPKLARGAPPGGRAAEPETPVLPSPAGLIAVPAALHRRLWLLGDPVRGSAVFLRETTASPILSPAGFHLPREDSKFRFYAHEIAVQDRALRLPRRGFSAGKRKWMHFEDGNVE</sequence>
<feature type="region of interest" description="Disordered" evidence="1">
    <location>
        <begin position="1"/>
        <end position="158"/>
    </location>
</feature>
<gene>
    <name evidence="3" type="primary">LOC111818434</name>
</gene>
<accession>A0A6P6F124</accession>
<evidence type="ECO:0000313" key="3">
    <source>
        <dbReference type="RefSeq" id="XP_023578157.1"/>
    </source>
</evidence>
<dbReference type="RefSeq" id="XP_023578157.1">
    <property type="nucleotide sequence ID" value="XM_023722389.1"/>
</dbReference>
<protein>
    <submittedName>
        <fullName evidence="3">Uncharacterized protein LOC111818434</fullName>
    </submittedName>
</protein>
<dbReference type="GeneID" id="111818434"/>